<sequence length="441" mass="48852">MNKEDDGQTDITAAAETLGSLDPSRQLSAPFTTEGLLPVVNDGKLHHPHNMCEAGEVPESEVLLDPNQQHQQGAEMGHGHHATLPYAEWNQKEWNEFIQDCLLFLNETNPSDMRLFHTDKQILPETFDQQGGVFCYPFRGAFLPSGHSDGRVWKPSQGPKHTGSWMMKRYFYHKDATSGIRTKRQVTWLVGRESWFFIEYRNSAAKGKVKLNERFPSESSEVKLDEIMNLPTGIDWPFLLHSVVQYCAMRNGSNVVPVSASAFVNSITSQLSTPTAQNPSTPNAPVSASYETAVLTTTTAPNSVLGRRNKRGDGQGPVDGTYEALKKARNILREYGQNSGDTSSEQNDDKGNFHQMVSGTPTQSSTELLSVGGTRAQLSDSSQMEHQQGNNHTTEEYSSFNAIPSILTRRELLAKGVVFAPKNGSLTRRSLADLFVDINSF</sequence>
<gene>
    <name evidence="2" type="ORF">PROFUN_04161</name>
</gene>
<dbReference type="AlphaFoldDB" id="A0A2P6NVU8"/>
<feature type="compositionally biased region" description="Polar residues" evidence="1">
    <location>
        <begin position="376"/>
        <end position="397"/>
    </location>
</feature>
<comment type="caution">
    <text evidence="2">The sequence shown here is derived from an EMBL/GenBank/DDBJ whole genome shotgun (WGS) entry which is preliminary data.</text>
</comment>
<protein>
    <recommendedName>
        <fullName evidence="4">NAC domain-containing protein</fullName>
    </recommendedName>
</protein>
<proteinExistence type="predicted"/>
<evidence type="ECO:0000256" key="1">
    <source>
        <dbReference type="SAM" id="MobiDB-lite"/>
    </source>
</evidence>
<dbReference type="Proteomes" id="UP000241769">
    <property type="component" value="Unassembled WGS sequence"/>
</dbReference>
<dbReference type="InParanoid" id="A0A2P6NVU8"/>
<evidence type="ECO:0000313" key="2">
    <source>
        <dbReference type="EMBL" id="PRP88070.1"/>
    </source>
</evidence>
<reference evidence="2 3" key="1">
    <citation type="journal article" date="2018" name="Genome Biol. Evol.">
        <title>Multiple Roots of Fruiting Body Formation in Amoebozoa.</title>
        <authorList>
            <person name="Hillmann F."/>
            <person name="Forbes G."/>
            <person name="Novohradska S."/>
            <person name="Ferling I."/>
            <person name="Riege K."/>
            <person name="Groth M."/>
            <person name="Westermann M."/>
            <person name="Marz M."/>
            <person name="Spaller T."/>
            <person name="Winckler T."/>
            <person name="Schaap P."/>
            <person name="Glockner G."/>
        </authorList>
    </citation>
    <scope>NUCLEOTIDE SEQUENCE [LARGE SCALE GENOMIC DNA]</scope>
    <source>
        <strain evidence="2 3">Jena</strain>
    </source>
</reference>
<keyword evidence="3" id="KW-1185">Reference proteome</keyword>
<evidence type="ECO:0008006" key="4">
    <source>
        <dbReference type="Google" id="ProtNLM"/>
    </source>
</evidence>
<feature type="compositionally biased region" description="Polar residues" evidence="1">
    <location>
        <begin position="336"/>
        <end position="345"/>
    </location>
</feature>
<name>A0A2P6NVU8_9EUKA</name>
<evidence type="ECO:0000313" key="3">
    <source>
        <dbReference type="Proteomes" id="UP000241769"/>
    </source>
</evidence>
<feature type="region of interest" description="Disordered" evidence="1">
    <location>
        <begin position="299"/>
        <end position="320"/>
    </location>
</feature>
<feature type="compositionally biased region" description="Polar residues" evidence="1">
    <location>
        <begin position="355"/>
        <end position="368"/>
    </location>
</feature>
<organism evidence="2 3">
    <name type="scientific">Planoprotostelium fungivorum</name>
    <dbReference type="NCBI Taxonomy" id="1890364"/>
    <lineage>
        <taxon>Eukaryota</taxon>
        <taxon>Amoebozoa</taxon>
        <taxon>Evosea</taxon>
        <taxon>Variosea</taxon>
        <taxon>Cavosteliida</taxon>
        <taxon>Cavosteliaceae</taxon>
        <taxon>Planoprotostelium</taxon>
    </lineage>
</organism>
<accession>A0A2P6NVU8</accession>
<dbReference type="EMBL" id="MDYQ01000014">
    <property type="protein sequence ID" value="PRP88070.1"/>
    <property type="molecule type" value="Genomic_DNA"/>
</dbReference>
<feature type="region of interest" description="Disordered" evidence="1">
    <location>
        <begin position="335"/>
        <end position="397"/>
    </location>
</feature>